<dbReference type="Proteomes" id="UP000663879">
    <property type="component" value="Unassembled WGS sequence"/>
</dbReference>
<name>A0A814D9V9_9BILA</name>
<accession>A0A814D9V9</accession>
<dbReference type="PANTHER" id="PTHR45749:SF21">
    <property type="entry name" value="DUF4371 DOMAIN-CONTAINING PROTEIN"/>
    <property type="match status" value="1"/>
</dbReference>
<evidence type="ECO:0000259" key="1">
    <source>
        <dbReference type="SMART" id="SM00597"/>
    </source>
</evidence>
<dbReference type="OrthoDB" id="6617004at2759"/>
<organism evidence="2 3">
    <name type="scientific">Brachionus calyciflorus</name>
    <dbReference type="NCBI Taxonomy" id="104777"/>
    <lineage>
        <taxon>Eukaryota</taxon>
        <taxon>Metazoa</taxon>
        <taxon>Spiralia</taxon>
        <taxon>Gnathifera</taxon>
        <taxon>Rotifera</taxon>
        <taxon>Eurotatoria</taxon>
        <taxon>Monogononta</taxon>
        <taxon>Pseudotrocha</taxon>
        <taxon>Ploima</taxon>
        <taxon>Brachionidae</taxon>
        <taxon>Brachionus</taxon>
    </lineage>
</organism>
<keyword evidence="3" id="KW-1185">Reference proteome</keyword>
<reference evidence="2" key="1">
    <citation type="submission" date="2021-02" db="EMBL/GenBank/DDBJ databases">
        <authorList>
            <person name="Nowell W R."/>
        </authorList>
    </citation>
    <scope>NUCLEOTIDE SEQUENCE</scope>
    <source>
        <strain evidence="2">Ploen Becks lab</strain>
    </source>
</reference>
<sequence>MKQTKLNFKTSCHSQLIMPISQIFESSSELIGSFSSIIISKNSTPPALVSNPKTVEDGENIFEIESVAPVYSENSPNLSSKIGSEIEKMMPDKPKNFKPIKDKYNRYFKIKWYENFNWLEYNVIEDRAFCFICRMFNRNDTKSDSFVTTGFKTWKNADDRFGEHEKIDGTTDITHKEQISLCIRTVSKDLSIDEHFLEFYEARDTSGDTLFNLVKKAIGDLSLSLDDLTGQCYDGASNMAGVYQVFASRIKNEVPHALYVHCYAHRLNLALQDSFNEIQEIRYFLGQVNSIYVLIISGIIH</sequence>
<gene>
    <name evidence="2" type="ORF">OXX778_LOCUS13968</name>
</gene>
<dbReference type="Pfam" id="PF14291">
    <property type="entry name" value="DUF4371"/>
    <property type="match status" value="1"/>
</dbReference>
<evidence type="ECO:0000313" key="2">
    <source>
        <dbReference type="EMBL" id="CAF0951521.1"/>
    </source>
</evidence>
<dbReference type="SUPFAM" id="SSF53098">
    <property type="entry name" value="Ribonuclease H-like"/>
    <property type="match status" value="1"/>
</dbReference>
<dbReference type="AlphaFoldDB" id="A0A814D9V9"/>
<proteinExistence type="predicted"/>
<comment type="caution">
    <text evidence="2">The sequence shown here is derived from an EMBL/GenBank/DDBJ whole genome shotgun (WGS) entry which is preliminary data.</text>
</comment>
<dbReference type="EMBL" id="CAJNOC010002788">
    <property type="protein sequence ID" value="CAF0951521.1"/>
    <property type="molecule type" value="Genomic_DNA"/>
</dbReference>
<evidence type="ECO:0000313" key="3">
    <source>
        <dbReference type="Proteomes" id="UP000663879"/>
    </source>
</evidence>
<dbReference type="PANTHER" id="PTHR45749">
    <property type="match status" value="1"/>
</dbReference>
<feature type="domain" description="TTF-type" evidence="1">
    <location>
        <begin position="104"/>
        <end position="198"/>
    </location>
</feature>
<dbReference type="InterPro" id="IPR012337">
    <property type="entry name" value="RNaseH-like_sf"/>
</dbReference>
<protein>
    <recommendedName>
        <fullName evidence="1">TTF-type domain-containing protein</fullName>
    </recommendedName>
</protein>
<dbReference type="SMART" id="SM00597">
    <property type="entry name" value="ZnF_TTF"/>
    <property type="match status" value="1"/>
</dbReference>
<dbReference type="InterPro" id="IPR006580">
    <property type="entry name" value="Znf_TTF"/>
</dbReference>
<dbReference type="InterPro" id="IPR025398">
    <property type="entry name" value="DUF4371"/>
</dbReference>